<protein>
    <recommendedName>
        <fullName evidence="4">Cell division protein FtsL</fullName>
    </recommendedName>
</protein>
<dbReference type="AlphaFoldDB" id="C0Q8N6"/>
<dbReference type="KEGG" id="dat:HRM2_12640"/>
<dbReference type="eggNOG" id="ENOG5033BE1">
    <property type="taxonomic scope" value="Bacteria"/>
</dbReference>
<feature type="transmembrane region" description="Helical" evidence="1">
    <location>
        <begin position="21"/>
        <end position="41"/>
    </location>
</feature>
<evidence type="ECO:0000256" key="1">
    <source>
        <dbReference type="SAM" id="Phobius"/>
    </source>
</evidence>
<keyword evidence="1" id="KW-0472">Membrane</keyword>
<dbReference type="HOGENOM" id="CLU_2218810_0_0_7"/>
<keyword evidence="3" id="KW-1185">Reference proteome</keyword>
<name>C0Q8N6_DESAH</name>
<dbReference type="RefSeq" id="WP_015903163.1">
    <property type="nucleotide sequence ID" value="NC_012108.1"/>
</dbReference>
<reference evidence="2 3" key="1">
    <citation type="journal article" date="2009" name="Environ. Microbiol.">
        <title>Genome sequence of Desulfobacterium autotrophicum HRM2, a marine sulfate reducer oxidizing organic carbon completely to carbon dioxide.</title>
        <authorList>
            <person name="Strittmatter A.W."/>
            <person name="Liesegang H."/>
            <person name="Rabus R."/>
            <person name="Decker I."/>
            <person name="Amann J."/>
            <person name="Andres S."/>
            <person name="Henne A."/>
            <person name="Fricke W.F."/>
            <person name="Martinez-Arias R."/>
            <person name="Bartels D."/>
            <person name="Goesmann A."/>
            <person name="Krause L."/>
            <person name="Puehler A."/>
            <person name="Klenk H.P."/>
            <person name="Richter M."/>
            <person name="Schuler M."/>
            <person name="Gloeckner F.O."/>
            <person name="Meyerdierks A."/>
            <person name="Gottschalk G."/>
            <person name="Amann R."/>
        </authorList>
    </citation>
    <scope>NUCLEOTIDE SEQUENCE [LARGE SCALE GENOMIC DNA]</scope>
    <source>
        <strain evidence="3">ATCC 43914 / DSM 3382 / HRM2</strain>
    </source>
</reference>
<evidence type="ECO:0008006" key="4">
    <source>
        <dbReference type="Google" id="ProtNLM"/>
    </source>
</evidence>
<gene>
    <name evidence="2" type="ordered locus">HRM2_12640</name>
</gene>
<accession>C0Q8N6</accession>
<dbReference type="STRING" id="177437.HRM2_12640"/>
<evidence type="ECO:0000313" key="3">
    <source>
        <dbReference type="Proteomes" id="UP000000442"/>
    </source>
</evidence>
<keyword evidence="1" id="KW-1133">Transmembrane helix</keyword>
<dbReference type="Proteomes" id="UP000000442">
    <property type="component" value="Chromosome"/>
</dbReference>
<sequence>MGDEFGRLRRNAVKSEIKKIQGPWLVFLLLFICELFIYTGIRVDCTRNRFQISRAQEAGKRARTYQKELIIELDRLGAPERIAKIARTRLGLEMPEQDQVVYMDPQ</sequence>
<dbReference type="OrthoDB" id="5421767at2"/>
<keyword evidence="1" id="KW-0812">Transmembrane</keyword>
<organism evidence="2 3">
    <name type="scientific">Desulforapulum autotrophicum (strain ATCC 43914 / DSM 3382 / VKM B-1955 / HRM2)</name>
    <name type="common">Desulfobacterium autotrophicum</name>
    <dbReference type="NCBI Taxonomy" id="177437"/>
    <lineage>
        <taxon>Bacteria</taxon>
        <taxon>Pseudomonadati</taxon>
        <taxon>Thermodesulfobacteriota</taxon>
        <taxon>Desulfobacteria</taxon>
        <taxon>Desulfobacterales</taxon>
        <taxon>Desulfobacteraceae</taxon>
        <taxon>Desulforapulum</taxon>
    </lineage>
</organism>
<dbReference type="EMBL" id="CP001087">
    <property type="protein sequence ID" value="ACN14376.1"/>
    <property type="molecule type" value="Genomic_DNA"/>
</dbReference>
<evidence type="ECO:0000313" key="2">
    <source>
        <dbReference type="EMBL" id="ACN14376.1"/>
    </source>
</evidence>
<proteinExistence type="predicted"/>